<dbReference type="Pfam" id="PF14238">
    <property type="entry name" value="DUF4340"/>
    <property type="match status" value="1"/>
</dbReference>
<evidence type="ECO:0000259" key="1">
    <source>
        <dbReference type="Pfam" id="PF14238"/>
    </source>
</evidence>
<dbReference type="Proteomes" id="UP000005801">
    <property type="component" value="Unassembled WGS sequence"/>
</dbReference>
<keyword evidence="3" id="KW-1185">Reference proteome</keyword>
<dbReference type="OrthoDB" id="7325241at2"/>
<dbReference type="AlphaFoldDB" id="A6G059"/>
<dbReference type="RefSeq" id="WP_006970108.1">
    <property type="nucleotide sequence ID" value="NZ_ABCS01000008.1"/>
</dbReference>
<comment type="caution">
    <text evidence="2">The sequence shown here is derived from an EMBL/GenBank/DDBJ whole genome shotgun (WGS) entry which is preliminary data.</text>
</comment>
<gene>
    <name evidence="2" type="ORF">PPSIR1_12773</name>
</gene>
<dbReference type="eggNOG" id="COG3266">
    <property type="taxonomic scope" value="Bacteria"/>
</dbReference>
<dbReference type="EMBL" id="ABCS01000008">
    <property type="protein sequence ID" value="EDM80756.1"/>
    <property type="molecule type" value="Genomic_DNA"/>
</dbReference>
<protein>
    <recommendedName>
        <fullName evidence="1">DUF4340 domain-containing protein</fullName>
    </recommendedName>
</protein>
<accession>A6G059</accession>
<dbReference type="STRING" id="391625.PPSIR1_12773"/>
<name>A6G059_9BACT</name>
<feature type="domain" description="DUF4340" evidence="1">
    <location>
        <begin position="69"/>
        <end position="201"/>
    </location>
</feature>
<organism evidence="2 3">
    <name type="scientific">Plesiocystis pacifica SIR-1</name>
    <dbReference type="NCBI Taxonomy" id="391625"/>
    <lineage>
        <taxon>Bacteria</taxon>
        <taxon>Pseudomonadati</taxon>
        <taxon>Myxococcota</taxon>
        <taxon>Polyangia</taxon>
        <taxon>Nannocystales</taxon>
        <taxon>Nannocystaceae</taxon>
        <taxon>Plesiocystis</taxon>
    </lineage>
</organism>
<evidence type="ECO:0000313" key="2">
    <source>
        <dbReference type="EMBL" id="EDM80756.1"/>
    </source>
</evidence>
<reference evidence="2 3" key="1">
    <citation type="submission" date="2007-06" db="EMBL/GenBank/DDBJ databases">
        <authorList>
            <person name="Shimkets L."/>
            <person name="Ferriera S."/>
            <person name="Johnson J."/>
            <person name="Kravitz S."/>
            <person name="Beeson K."/>
            <person name="Sutton G."/>
            <person name="Rogers Y.-H."/>
            <person name="Friedman R."/>
            <person name="Frazier M."/>
            <person name="Venter J.C."/>
        </authorList>
    </citation>
    <scope>NUCLEOTIDE SEQUENCE [LARGE SCALE GENOMIC DNA]</scope>
    <source>
        <strain evidence="2 3">SIR-1</strain>
    </source>
</reference>
<evidence type="ECO:0000313" key="3">
    <source>
        <dbReference type="Proteomes" id="UP000005801"/>
    </source>
</evidence>
<sequence>MVVVAALSAVGALSMRPKTMAPPTFEDTGEQLFPEFEDPTAAAFLEVKEYDEKEARLTSFSVKLDEGVWVIPSHNNYPADGTERMGKAAASFLGAKKDQVRSDDAKEHAEFGVVDPEGDADVDAEGARGQRVTIRDAAGTTLVDLIIGKDVPDKQGYKYVRYPGKDRVYAVELKPEISTSFTDWIEDDLLKIEQDNIVALLSNSYTVDEESGVVEGDNPLYFELKAPTAFGPEGEPMPAGAPEWTLSEPAIVDAEGKPIDRATYTGEVPLPPPPSAPAGKELNPSKVKQIVGSADRLKIVGVRPQPERLSALDLLGKGFFVGGEPPNQRLFGNEGEVRLFANDGVVYTLYFGEITYATGETLTAGGEGEEQAEVAEGENARANRYMFVAVGYDPTRDPGAADAPDPLAPPRGKARAEMLAKRFNQWYYVIADASFTQLHKAADDFWRDAPDAPAGAGAPEGMPAMPEGMALPEGMPMP</sequence>
<proteinExistence type="predicted"/>
<dbReference type="InterPro" id="IPR025641">
    <property type="entry name" value="DUF4340"/>
</dbReference>